<dbReference type="Proteomes" id="UP000009047">
    <property type="component" value="Chromosome"/>
</dbReference>
<dbReference type="RefSeq" id="WP_013259525.1">
    <property type="nucleotide sequence ID" value="NC_014365.1"/>
</dbReference>
<dbReference type="Pfam" id="PF00462">
    <property type="entry name" value="Glutaredoxin"/>
    <property type="match status" value="1"/>
</dbReference>
<evidence type="ECO:0000313" key="2">
    <source>
        <dbReference type="EMBL" id="ADK86086.1"/>
    </source>
</evidence>
<dbReference type="InterPro" id="IPR036249">
    <property type="entry name" value="Thioredoxin-like_sf"/>
</dbReference>
<dbReference type="HOGENOM" id="CLU_2537064_0_0_7"/>
<proteinExistence type="predicted"/>
<dbReference type="EMBL" id="CP002085">
    <property type="protein sequence ID" value="ADK86086.1"/>
    <property type="molecule type" value="Genomic_DNA"/>
</dbReference>
<feature type="domain" description="Glutaredoxin" evidence="1">
    <location>
        <begin position="7"/>
        <end position="63"/>
    </location>
</feature>
<dbReference type="SUPFAM" id="SSF52833">
    <property type="entry name" value="Thioredoxin-like"/>
    <property type="match status" value="1"/>
</dbReference>
<gene>
    <name evidence="2" type="ordered locus">Deba_2732</name>
</gene>
<dbReference type="KEGG" id="dbr:Deba_2732"/>
<dbReference type="CDD" id="cd02976">
    <property type="entry name" value="NrdH"/>
    <property type="match status" value="1"/>
</dbReference>
<evidence type="ECO:0000259" key="1">
    <source>
        <dbReference type="Pfam" id="PF00462"/>
    </source>
</evidence>
<evidence type="ECO:0000313" key="3">
    <source>
        <dbReference type="Proteomes" id="UP000009047"/>
    </source>
</evidence>
<dbReference type="eggNOG" id="COG0695">
    <property type="taxonomic scope" value="Bacteria"/>
</dbReference>
<keyword evidence="3" id="KW-1185">Reference proteome</keyword>
<protein>
    <submittedName>
        <fullName evidence="2">Glutaredoxin</fullName>
    </submittedName>
</protein>
<dbReference type="PROSITE" id="PS51354">
    <property type="entry name" value="GLUTAREDOXIN_2"/>
    <property type="match status" value="1"/>
</dbReference>
<dbReference type="InterPro" id="IPR002109">
    <property type="entry name" value="Glutaredoxin"/>
</dbReference>
<reference evidence="2 3" key="1">
    <citation type="journal article" date="2010" name="Stand. Genomic Sci.">
        <title>Complete genome sequence of Desulfarculus baarsii type strain (2st14).</title>
        <authorList>
            <person name="Sun H."/>
            <person name="Spring S."/>
            <person name="Lapidus A."/>
            <person name="Davenport K."/>
            <person name="Del Rio T.G."/>
            <person name="Tice H."/>
            <person name="Nolan M."/>
            <person name="Copeland A."/>
            <person name="Cheng J.F."/>
            <person name="Lucas S."/>
            <person name="Tapia R."/>
            <person name="Goodwin L."/>
            <person name="Pitluck S."/>
            <person name="Ivanova N."/>
            <person name="Pagani I."/>
            <person name="Mavromatis K."/>
            <person name="Ovchinnikova G."/>
            <person name="Pati A."/>
            <person name="Chen A."/>
            <person name="Palaniappan K."/>
            <person name="Hauser L."/>
            <person name="Chang Y.J."/>
            <person name="Jeffries C.D."/>
            <person name="Detter J.C."/>
            <person name="Han C."/>
            <person name="Rohde M."/>
            <person name="Brambilla E."/>
            <person name="Goker M."/>
            <person name="Woyke T."/>
            <person name="Bristow J."/>
            <person name="Eisen J.A."/>
            <person name="Markowitz V."/>
            <person name="Hugenholtz P."/>
            <person name="Kyrpides N.C."/>
            <person name="Klenk H.P."/>
            <person name="Land M."/>
        </authorList>
    </citation>
    <scope>NUCLEOTIDE SEQUENCE [LARGE SCALE GENOMIC DNA]</scope>
    <source>
        <strain evidence="3">ATCC 33931 / DSM 2075 / LMG 7858 / VKM B-1802 / 2st14</strain>
    </source>
</reference>
<sequence>MTPKREVVIFHMPGCASCRAAGHFFSTRGFEVRWHDVSQSMAAKREMLAKAPGNRSVPVICFGELIKIGWQPEFWRGLLEENR</sequence>
<dbReference type="OrthoDB" id="8991911at2"/>
<name>E1QKJ3_DESB2</name>
<dbReference type="Gene3D" id="3.40.30.10">
    <property type="entry name" value="Glutaredoxin"/>
    <property type="match status" value="1"/>
</dbReference>
<accession>E1QKJ3</accession>
<dbReference type="STRING" id="644282.Deba_2732"/>
<organism evidence="2 3">
    <name type="scientific">Desulfarculus baarsii (strain ATCC 33931 / DSM 2075 / LMG 7858 / VKM B-1802 / 2st14)</name>
    <dbReference type="NCBI Taxonomy" id="644282"/>
    <lineage>
        <taxon>Bacteria</taxon>
        <taxon>Pseudomonadati</taxon>
        <taxon>Thermodesulfobacteriota</taxon>
        <taxon>Desulfarculia</taxon>
        <taxon>Desulfarculales</taxon>
        <taxon>Desulfarculaceae</taxon>
        <taxon>Desulfarculus</taxon>
    </lineage>
</organism>
<dbReference type="AlphaFoldDB" id="E1QKJ3"/>